<evidence type="ECO:0000313" key="1">
    <source>
        <dbReference type="EMBL" id="KAK1436688.1"/>
    </source>
</evidence>
<reference evidence="1" key="1">
    <citation type="journal article" date="2023" name="bioRxiv">
        <title>Improved chromosome-level genome assembly for marigold (Tagetes erecta).</title>
        <authorList>
            <person name="Jiang F."/>
            <person name="Yuan L."/>
            <person name="Wang S."/>
            <person name="Wang H."/>
            <person name="Xu D."/>
            <person name="Wang A."/>
            <person name="Fan W."/>
        </authorList>
    </citation>
    <scope>NUCLEOTIDE SEQUENCE</scope>
    <source>
        <strain evidence="1">WSJ</strain>
        <tissue evidence="1">Leaf</tissue>
    </source>
</reference>
<dbReference type="Proteomes" id="UP001229421">
    <property type="component" value="Unassembled WGS sequence"/>
</dbReference>
<organism evidence="1 2">
    <name type="scientific">Tagetes erecta</name>
    <name type="common">African marigold</name>
    <dbReference type="NCBI Taxonomy" id="13708"/>
    <lineage>
        <taxon>Eukaryota</taxon>
        <taxon>Viridiplantae</taxon>
        <taxon>Streptophyta</taxon>
        <taxon>Embryophyta</taxon>
        <taxon>Tracheophyta</taxon>
        <taxon>Spermatophyta</taxon>
        <taxon>Magnoliopsida</taxon>
        <taxon>eudicotyledons</taxon>
        <taxon>Gunneridae</taxon>
        <taxon>Pentapetalae</taxon>
        <taxon>asterids</taxon>
        <taxon>campanulids</taxon>
        <taxon>Asterales</taxon>
        <taxon>Asteraceae</taxon>
        <taxon>Asteroideae</taxon>
        <taxon>Heliantheae alliance</taxon>
        <taxon>Tageteae</taxon>
        <taxon>Tagetes</taxon>
    </lineage>
</organism>
<evidence type="ECO:0000313" key="2">
    <source>
        <dbReference type="Proteomes" id="UP001229421"/>
    </source>
</evidence>
<sequence length="155" mass="18028">MATQFPQKHTQSNHNSQSPSEQLWVEHRCCFFIPYRCPKPRPSSPDHNQERTILSRGIVALKKLREWSEIVAGPRWKTFIRRFNRNKSFDRQLSKFQYDPLGYALNFDEGALEHADSETENEYMVRNFSARYASIPVASKTSIDRGKDAKGSSFV</sequence>
<dbReference type="EMBL" id="JAUHHV010000001">
    <property type="protein sequence ID" value="KAK1436688.1"/>
    <property type="molecule type" value="Genomic_DNA"/>
</dbReference>
<keyword evidence="2" id="KW-1185">Reference proteome</keyword>
<dbReference type="PANTHER" id="PTHR47076">
    <property type="entry name" value="NHL DOMAIN PROTEIN"/>
    <property type="match status" value="1"/>
</dbReference>
<comment type="caution">
    <text evidence="1">The sequence shown here is derived from an EMBL/GenBank/DDBJ whole genome shotgun (WGS) entry which is preliminary data.</text>
</comment>
<protein>
    <submittedName>
        <fullName evidence="1">Uncharacterized protein</fullName>
    </submittedName>
</protein>
<name>A0AAD8LBQ5_TARER</name>
<gene>
    <name evidence="1" type="ORF">QVD17_02470</name>
</gene>
<dbReference type="PANTHER" id="PTHR47076:SF1">
    <property type="entry name" value="NHL DOMAIN PROTEIN"/>
    <property type="match status" value="1"/>
</dbReference>
<proteinExistence type="predicted"/>
<dbReference type="AlphaFoldDB" id="A0AAD8LBQ5"/>
<accession>A0AAD8LBQ5</accession>